<evidence type="ECO:0000313" key="1">
    <source>
        <dbReference type="EMBL" id="AHB70000.1"/>
    </source>
</evidence>
<dbReference type="HOGENOM" id="CLU_3097901_0_0_6"/>
<dbReference type="PATRIC" id="fig|1401659.3.peg.1630"/>
<proteinExistence type="predicted"/>
<dbReference type="Proteomes" id="UP000018545">
    <property type="component" value="Chromosome"/>
</dbReference>
<protein>
    <submittedName>
        <fullName evidence="1">Uncharacterized protein</fullName>
    </submittedName>
</protein>
<accession>V5TZ57</accession>
<name>V5TZ57_9ENTR</name>
<evidence type="ECO:0000313" key="2">
    <source>
        <dbReference type="Proteomes" id="UP000018545"/>
    </source>
</evidence>
<sequence>MSLLDEKRGLLYWKFRATISPKPRARAIAARKLALLTKFNKNRHPSGPRRQ</sequence>
<dbReference type="EMBL" id="CP006731">
    <property type="protein sequence ID" value="AHB70000.1"/>
    <property type="molecule type" value="Genomic_DNA"/>
</dbReference>
<organism evidence="1 2">
    <name type="scientific">Cronobacter malonaticus</name>
    <dbReference type="NCBI Taxonomy" id="413503"/>
    <lineage>
        <taxon>Bacteria</taxon>
        <taxon>Pseudomonadati</taxon>
        <taxon>Pseudomonadota</taxon>
        <taxon>Gammaproteobacteria</taxon>
        <taxon>Enterobacterales</taxon>
        <taxon>Enterobacteriaceae</taxon>
        <taxon>Cronobacter</taxon>
    </lineage>
</organism>
<dbReference type="KEGG" id="csi:P262_02303"/>
<gene>
    <name evidence="1" type="ORF">P262_02303</name>
</gene>
<reference evidence="1 2" key="1">
    <citation type="journal article" date="2014" name="Genome Announc.">
        <title>Complete Genome Sequence of Cronobacter sakazakii Strain CMCC 45402.</title>
        <authorList>
            <person name="Zhao Z."/>
            <person name="Wang L."/>
            <person name="Wang B."/>
            <person name="Liang H."/>
            <person name="Ye Q."/>
            <person name="Zeng M."/>
        </authorList>
    </citation>
    <scope>NUCLEOTIDE SEQUENCE [LARGE SCALE GENOMIC DNA]</scope>
    <source>
        <strain evidence="2">45402</strain>
    </source>
</reference>
<dbReference type="AlphaFoldDB" id="V5TZ57"/>